<keyword evidence="7 10" id="KW-0520">NAD</keyword>
<evidence type="ECO:0000256" key="5">
    <source>
        <dbReference type="ARBA" id="ARBA00013189"/>
    </source>
</evidence>
<dbReference type="GO" id="GO:0003978">
    <property type="term" value="F:UDP-glucose 4-epimerase activity"/>
    <property type="evidence" value="ECO:0007669"/>
    <property type="project" value="UniProtKB-UniRule"/>
</dbReference>
<dbReference type="Gene3D" id="3.40.50.720">
    <property type="entry name" value="NAD(P)-binding Rossmann-like Domain"/>
    <property type="match status" value="1"/>
</dbReference>
<comment type="subunit">
    <text evidence="10">Homodimer.</text>
</comment>
<gene>
    <name evidence="12" type="primary">galE</name>
    <name evidence="12" type="ORF">HMPREF0731_0433</name>
</gene>
<dbReference type="OrthoDB" id="9801785at2"/>
<evidence type="ECO:0000256" key="8">
    <source>
        <dbReference type="ARBA" id="ARBA00023235"/>
    </source>
</evidence>
<name>D5RH74_9PROT</name>
<dbReference type="InterPro" id="IPR036291">
    <property type="entry name" value="NAD(P)-bd_dom_sf"/>
</dbReference>
<evidence type="ECO:0000313" key="12">
    <source>
        <dbReference type="EMBL" id="EFH13345.1"/>
    </source>
</evidence>
<dbReference type="HOGENOM" id="CLU_007383_1_10_5"/>
<comment type="caution">
    <text evidence="12">The sequence shown here is derived from an EMBL/GenBank/DDBJ whole genome shotgun (WGS) entry which is preliminary data.</text>
</comment>
<dbReference type="Proteomes" id="UP000005324">
    <property type="component" value="Unassembled WGS sequence"/>
</dbReference>
<keyword evidence="9 10" id="KW-0119">Carbohydrate metabolism</keyword>
<evidence type="ECO:0000256" key="1">
    <source>
        <dbReference type="ARBA" id="ARBA00000083"/>
    </source>
</evidence>
<dbReference type="Pfam" id="PF01370">
    <property type="entry name" value="Epimerase"/>
    <property type="match status" value="1"/>
</dbReference>
<evidence type="ECO:0000256" key="4">
    <source>
        <dbReference type="ARBA" id="ARBA00007637"/>
    </source>
</evidence>
<sequence>MARFLVTGGAGYVGSHVVLALVARGDEVVVLDDLRQGHRAAVPAGTELVVADLADRARLAEVFATGPFDGVLHFAALSLVGESMRDPLRYLSENLTNTLNLADAAIRAGCLRFVLSSTAALFGFPDRVPIDESATLLPASAYGESKLMAERGLDWAGRVHGLRSAALRYFNAAGADPGGRLGEDHNPETHLIPLAINAALGLGPELTVFGTDYPTPDGTCVRDYVHVTDLADAHLRVMDRLCAGAPSARYNIGNGNGYSVREVIDMVERVTGLKVPHRIGPRRPGDPAVLVASNAKLRAETGWTPRHSGLEEIVRTAHAWRAAHPRGYDDRPPSAQAA</sequence>
<dbReference type="SUPFAM" id="SSF51735">
    <property type="entry name" value="NAD(P)-binding Rossmann-fold domains"/>
    <property type="match status" value="1"/>
</dbReference>
<dbReference type="PANTHER" id="PTHR43725">
    <property type="entry name" value="UDP-GLUCOSE 4-EPIMERASE"/>
    <property type="match status" value="1"/>
</dbReference>
<dbReference type="AlphaFoldDB" id="D5RH74"/>
<evidence type="ECO:0000256" key="3">
    <source>
        <dbReference type="ARBA" id="ARBA00004947"/>
    </source>
</evidence>
<reference evidence="12 13" key="1">
    <citation type="submission" date="2010-04" db="EMBL/GenBank/DDBJ databases">
        <authorList>
            <person name="Qin X."/>
            <person name="Bachman B."/>
            <person name="Battles P."/>
            <person name="Bell A."/>
            <person name="Bess C."/>
            <person name="Bickham C."/>
            <person name="Chaboub L."/>
            <person name="Chen D."/>
            <person name="Coyle M."/>
            <person name="Deiros D.R."/>
            <person name="Dinh H."/>
            <person name="Forbes L."/>
            <person name="Fowler G."/>
            <person name="Francisco L."/>
            <person name="Fu Q."/>
            <person name="Gubbala S."/>
            <person name="Hale W."/>
            <person name="Han Y."/>
            <person name="Hemphill L."/>
            <person name="Highlander S.K."/>
            <person name="Hirani K."/>
            <person name="Hogues M."/>
            <person name="Jackson L."/>
            <person name="Jakkamsetti A."/>
            <person name="Javaid M."/>
            <person name="Jiang H."/>
            <person name="Korchina V."/>
            <person name="Kovar C."/>
            <person name="Lara F."/>
            <person name="Lee S."/>
            <person name="Mata R."/>
            <person name="Mathew T."/>
            <person name="Moen C."/>
            <person name="Morales K."/>
            <person name="Munidasa M."/>
            <person name="Nazareth L."/>
            <person name="Ngo R."/>
            <person name="Nguyen L."/>
            <person name="Okwuonu G."/>
            <person name="Ongeri F."/>
            <person name="Patil S."/>
            <person name="Petrosino J."/>
            <person name="Pham C."/>
            <person name="Pham P."/>
            <person name="Pu L.-L."/>
            <person name="Puazo M."/>
            <person name="Raj R."/>
            <person name="Reid J."/>
            <person name="Rouhana J."/>
            <person name="Saada N."/>
            <person name="Shang Y."/>
            <person name="Simmons D."/>
            <person name="Thornton R."/>
            <person name="Warren J."/>
            <person name="Weissenberger G."/>
            <person name="Zhang J."/>
            <person name="Zhang L."/>
            <person name="Zhou C."/>
            <person name="Zhu D."/>
            <person name="Muzny D."/>
            <person name="Worley K."/>
            <person name="Gibbs R."/>
        </authorList>
    </citation>
    <scope>NUCLEOTIDE SEQUENCE [LARGE SCALE GENOMIC DNA]</scope>
    <source>
        <strain evidence="12 13">ATCC 49957</strain>
    </source>
</reference>
<evidence type="ECO:0000256" key="7">
    <source>
        <dbReference type="ARBA" id="ARBA00023027"/>
    </source>
</evidence>
<dbReference type="EC" id="5.1.3.2" evidence="5 10"/>
<comment type="pathway">
    <text evidence="3 10">Carbohydrate metabolism; galactose metabolism.</text>
</comment>
<proteinExistence type="inferred from homology"/>
<evidence type="ECO:0000256" key="10">
    <source>
        <dbReference type="RuleBase" id="RU366046"/>
    </source>
</evidence>
<organism evidence="12 13">
    <name type="scientific">Pseudoroseomonas cervicalis ATCC 49957</name>
    <dbReference type="NCBI Taxonomy" id="525371"/>
    <lineage>
        <taxon>Bacteria</taxon>
        <taxon>Pseudomonadati</taxon>
        <taxon>Pseudomonadota</taxon>
        <taxon>Alphaproteobacteria</taxon>
        <taxon>Acetobacterales</taxon>
        <taxon>Roseomonadaceae</taxon>
        <taxon>Roseomonas</taxon>
    </lineage>
</organism>
<dbReference type="UniPathway" id="UPA00214"/>
<dbReference type="EMBL" id="ADVL01000086">
    <property type="protein sequence ID" value="EFH13345.1"/>
    <property type="molecule type" value="Genomic_DNA"/>
</dbReference>
<evidence type="ECO:0000256" key="9">
    <source>
        <dbReference type="ARBA" id="ARBA00023277"/>
    </source>
</evidence>
<dbReference type="RefSeq" id="WP_007003493.1">
    <property type="nucleotide sequence ID" value="NZ_GG770778.1"/>
</dbReference>
<dbReference type="InterPro" id="IPR001509">
    <property type="entry name" value="Epimerase_deHydtase"/>
</dbReference>
<evidence type="ECO:0000256" key="2">
    <source>
        <dbReference type="ARBA" id="ARBA00001911"/>
    </source>
</evidence>
<accession>D5RH74</accession>
<dbReference type="CDD" id="cd05247">
    <property type="entry name" value="UDP_G4E_1_SDR_e"/>
    <property type="match status" value="1"/>
</dbReference>
<evidence type="ECO:0000313" key="13">
    <source>
        <dbReference type="Proteomes" id="UP000005324"/>
    </source>
</evidence>
<dbReference type="InterPro" id="IPR005886">
    <property type="entry name" value="UDP_G4E"/>
</dbReference>
<dbReference type="NCBIfam" id="TIGR01179">
    <property type="entry name" value="galE"/>
    <property type="match status" value="1"/>
</dbReference>
<comment type="cofactor">
    <cofactor evidence="2 10">
        <name>NAD(+)</name>
        <dbReference type="ChEBI" id="CHEBI:57540"/>
    </cofactor>
</comment>
<keyword evidence="13" id="KW-1185">Reference proteome</keyword>
<keyword evidence="8 10" id="KW-0413">Isomerase</keyword>
<protein>
    <recommendedName>
        <fullName evidence="6 10">UDP-glucose 4-epimerase</fullName>
        <ecNumber evidence="5 10">5.1.3.2</ecNumber>
    </recommendedName>
</protein>
<evidence type="ECO:0000259" key="11">
    <source>
        <dbReference type="Pfam" id="PF01370"/>
    </source>
</evidence>
<feature type="domain" description="NAD-dependent epimerase/dehydratase" evidence="11">
    <location>
        <begin position="5"/>
        <end position="253"/>
    </location>
</feature>
<evidence type="ECO:0000256" key="6">
    <source>
        <dbReference type="ARBA" id="ARBA00018569"/>
    </source>
</evidence>
<dbReference type="PANTHER" id="PTHR43725:SF53">
    <property type="entry name" value="UDP-ARABINOSE 4-EPIMERASE 1"/>
    <property type="match status" value="1"/>
</dbReference>
<dbReference type="Gene3D" id="3.90.25.10">
    <property type="entry name" value="UDP-galactose 4-epimerase, domain 1"/>
    <property type="match status" value="1"/>
</dbReference>
<comment type="similarity">
    <text evidence="4 10">Belongs to the NAD(P)-dependent epimerase/dehydratase family.</text>
</comment>
<dbReference type="GO" id="GO:0033499">
    <property type="term" value="P:galactose catabolic process via UDP-galactose, Leloir pathway"/>
    <property type="evidence" value="ECO:0007669"/>
    <property type="project" value="TreeGrafter"/>
</dbReference>
<comment type="catalytic activity">
    <reaction evidence="1 10">
        <text>UDP-alpha-D-glucose = UDP-alpha-D-galactose</text>
        <dbReference type="Rhea" id="RHEA:22168"/>
        <dbReference type="ChEBI" id="CHEBI:58885"/>
        <dbReference type="ChEBI" id="CHEBI:66914"/>
        <dbReference type="EC" id="5.1.3.2"/>
    </reaction>
</comment>